<protein>
    <submittedName>
        <fullName evidence="1">Uncharacterized protein</fullName>
    </submittedName>
</protein>
<dbReference type="EMBL" id="LDUG01000056">
    <property type="protein sequence ID" value="KVW92624.1"/>
    <property type="molecule type" value="Genomic_DNA"/>
</dbReference>
<evidence type="ECO:0000313" key="1">
    <source>
        <dbReference type="EMBL" id="KVW92624.1"/>
    </source>
</evidence>
<reference evidence="1 2" key="1">
    <citation type="journal article" date="2015" name="Appl. Environ. Microbiol.">
        <title>Aerobic and Anaerobic Thiosulfate Oxidation by a Cold-Adapted, Subglacial Chemoautotroph.</title>
        <authorList>
            <person name="Harrold Z.R."/>
            <person name="Skidmore M.L."/>
            <person name="Hamilton T.L."/>
            <person name="Desch L."/>
            <person name="Amada K."/>
            <person name="van Gelder W."/>
            <person name="Glover K."/>
            <person name="Roden E.E."/>
            <person name="Boyd E.S."/>
        </authorList>
    </citation>
    <scope>NUCLEOTIDE SEQUENCE [LARGE SCALE GENOMIC DNA]</scope>
    <source>
        <strain evidence="1 2">RG</strain>
    </source>
</reference>
<evidence type="ECO:0000313" key="2">
    <source>
        <dbReference type="Proteomes" id="UP000064243"/>
    </source>
</evidence>
<keyword evidence="2" id="KW-1185">Reference proteome</keyword>
<proteinExistence type="predicted"/>
<name>A0A119CTV8_THIDE</name>
<accession>A0A119CTV8</accession>
<gene>
    <name evidence="1" type="ORF">ABW22_15705</name>
</gene>
<dbReference type="Proteomes" id="UP000064243">
    <property type="component" value="Unassembled WGS sequence"/>
</dbReference>
<sequence length="146" mass="15964">MDRIARAWLLRSELHGFIAAHPGSSMAAIAAAFSGRNLVTLRKAVRRLCRDGDVEMRGGSTAARYHARASQPTAECTVRDKLRESGRKSHALHLRDRFPRSPPVVFMRPPLDPWSTVHVSSGPCIRSHGGQGTRMVWRGGVSSLGG</sequence>
<dbReference type="PATRIC" id="fig|36861.3.peg.3002"/>
<organism evidence="1 2">
    <name type="scientific">Thiobacillus denitrificans</name>
    <dbReference type="NCBI Taxonomy" id="36861"/>
    <lineage>
        <taxon>Bacteria</taxon>
        <taxon>Pseudomonadati</taxon>
        <taxon>Pseudomonadota</taxon>
        <taxon>Betaproteobacteria</taxon>
        <taxon>Nitrosomonadales</taxon>
        <taxon>Thiobacillaceae</taxon>
        <taxon>Thiobacillus</taxon>
    </lineage>
</organism>
<dbReference type="AlphaFoldDB" id="A0A119CTV8"/>
<comment type="caution">
    <text evidence="1">The sequence shown here is derived from an EMBL/GenBank/DDBJ whole genome shotgun (WGS) entry which is preliminary data.</text>
</comment>